<organism evidence="2 3">
    <name type="scientific">Vitis vinifera</name>
    <name type="common">Grape</name>
    <dbReference type="NCBI Taxonomy" id="29760"/>
    <lineage>
        <taxon>Eukaryota</taxon>
        <taxon>Viridiplantae</taxon>
        <taxon>Streptophyta</taxon>
        <taxon>Embryophyta</taxon>
        <taxon>Tracheophyta</taxon>
        <taxon>Spermatophyta</taxon>
        <taxon>Magnoliopsida</taxon>
        <taxon>eudicotyledons</taxon>
        <taxon>Gunneridae</taxon>
        <taxon>Pentapetalae</taxon>
        <taxon>rosids</taxon>
        <taxon>Vitales</taxon>
        <taxon>Vitaceae</taxon>
        <taxon>Viteae</taxon>
        <taxon>Vitis</taxon>
    </lineage>
</organism>
<name>A0A438JNI8_VITVI</name>
<feature type="domain" description="GAG-pre-integrase" evidence="1">
    <location>
        <begin position="137"/>
        <end position="212"/>
    </location>
</feature>
<dbReference type="AlphaFoldDB" id="A0A438JNI8"/>
<dbReference type="Proteomes" id="UP000288805">
    <property type="component" value="Unassembled WGS sequence"/>
</dbReference>
<dbReference type="InterPro" id="IPR025724">
    <property type="entry name" value="GAG-pre-integrase_dom"/>
</dbReference>
<dbReference type="Pfam" id="PF13976">
    <property type="entry name" value="gag_pre-integrs"/>
    <property type="match status" value="1"/>
</dbReference>
<evidence type="ECO:0000259" key="1">
    <source>
        <dbReference type="Pfam" id="PF13976"/>
    </source>
</evidence>
<gene>
    <name evidence="2" type="ORF">CK203_016994</name>
</gene>
<accession>A0A438JNI8</accession>
<evidence type="ECO:0000313" key="3">
    <source>
        <dbReference type="Proteomes" id="UP000288805"/>
    </source>
</evidence>
<comment type="caution">
    <text evidence="2">The sequence shown here is derived from an EMBL/GenBank/DDBJ whole genome shotgun (WGS) entry which is preliminary data.</text>
</comment>
<proteinExistence type="predicted"/>
<reference evidence="2 3" key="1">
    <citation type="journal article" date="2018" name="PLoS Genet.">
        <title>Population sequencing reveals clonal diversity and ancestral inbreeding in the grapevine cultivar Chardonnay.</title>
        <authorList>
            <person name="Roach M.J."/>
            <person name="Johnson D.L."/>
            <person name="Bohlmann J."/>
            <person name="van Vuuren H.J."/>
            <person name="Jones S.J."/>
            <person name="Pretorius I.S."/>
            <person name="Schmidt S.A."/>
            <person name="Borneman A.R."/>
        </authorList>
    </citation>
    <scope>NUCLEOTIDE SEQUENCE [LARGE SCALE GENOMIC DNA]</scope>
    <source>
        <strain evidence="3">cv. Chardonnay</strain>
        <tissue evidence="2">Leaf</tissue>
    </source>
</reference>
<protein>
    <recommendedName>
        <fullName evidence="1">GAG-pre-integrase domain-containing protein</fullName>
    </recommendedName>
</protein>
<dbReference type="EMBL" id="QGNW01000034">
    <property type="protein sequence ID" value="RVX10523.1"/>
    <property type="molecule type" value="Genomic_DNA"/>
</dbReference>
<sequence>MKRADAKCDHIKWSRRLDKNLHRSMVVNLEDTLWQRQNRVGAEYNSFVVTMTTRPADISLEQVHIMLLTHENSQKQHLLRQASMLGATHHITHDLTSLNNTNPFSGADKVLVSNANSFFVKDLSWKQVLLQCQLDRGLYKVSSSDSTASSSGPLFCTSINPSAFVVWKKNCRLWHSHLGHLADPTVNRVLQLFNEPPIISNSVCESCQTAKSHRLPFVVSNSRAIKSFSLLHIDLWVLLQ</sequence>
<evidence type="ECO:0000313" key="2">
    <source>
        <dbReference type="EMBL" id="RVX10523.1"/>
    </source>
</evidence>